<evidence type="ECO:0000313" key="2">
    <source>
        <dbReference type="Proteomes" id="UP001146120"/>
    </source>
</evidence>
<sequence length="181" mass="20198">MNIGKVRCGLEELVALFLTTSEAEHNRMMTGLHRHRYIHGSLLHQALFSADGISTSMLSIKTGAFCKTNWRGKNERWCYVELLEVHEATDRVILTMDSLPEEIGAGLDATKYARPLTNVRMVCVLDKAEDLAPGKGLVDVACYAEFRAVSKDSAVEVTKSMKRRLLALCKMSSNIQHVSTR</sequence>
<gene>
    <name evidence="1" type="ORF">N0F65_008042</name>
</gene>
<accession>A0AAV2YNG7</accession>
<dbReference type="Proteomes" id="UP001146120">
    <property type="component" value="Unassembled WGS sequence"/>
</dbReference>
<name>A0AAV2YNG7_9STRA</name>
<protein>
    <submittedName>
        <fullName evidence="1">Uncharacterized protein</fullName>
    </submittedName>
</protein>
<dbReference type="PANTHER" id="PTHR43102:SF2">
    <property type="entry name" value="GAF DOMAIN-CONTAINING PROTEIN"/>
    <property type="match status" value="1"/>
</dbReference>
<reference evidence="1" key="1">
    <citation type="submission" date="2022-11" db="EMBL/GenBank/DDBJ databases">
        <authorList>
            <person name="Morgan W.R."/>
            <person name="Tartar A."/>
        </authorList>
    </citation>
    <scope>NUCLEOTIDE SEQUENCE</scope>
    <source>
        <strain evidence="1">ARSEF 373</strain>
    </source>
</reference>
<dbReference type="EMBL" id="DAKRPA010000228">
    <property type="protein sequence ID" value="DAZ94898.1"/>
    <property type="molecule type" value="Genomic_DNA"/>
</dbReference>
<evidence type="ECO:0000313" key="1">
    <source>
        <dbReference type="EMBL" id="DAZ94898.1"/>
    </source>
</evidence>
<keyword evidence="2" id="KW-1185">Reference proteome</keyword>
<comment type="caution">
    <text evidence="1">The sequence shown here is derived from an EMBL/GenBank/DDBJ whole genome shotgun (WGS) entry which is preliminary data.</text>
</comment>
<proteinExistence type="predicted"/>
<dbReference type="AlphaFoldDB" id="A0AAV2YNG7"/>
<reference evidence="1" key="2">
    <citation type="journal article" date="2023" name="Microbiol Resour">
        <title>Decontamination and Annotation of the Draft Genome Sequence of the Oomycete Lagenidium giganteum ARSEF 373.</title>
        <authorList>
            <person name="Morgan W.R."/>
            <person name="Tartar A."/>
        </authorList>
    </citation>
    <scope>NUCLEOTIDE SEQUENCE</scope>
    <source>
        <strain evidence="1">ARSEF 373</strain>
    </source>
</reference>
<dbReference type="PANTHER" id="PTHR43102">
    <property type="entry name" value="SLR1143 PROTEIN"/>
    <property type="match status" value="1"/>
</dbReference>
<organism evidence="1 2">
    <name type="scientific">Lagenidium giganteum</name>
    <dbReference type="NCBI Taxonomy" id="4803"/>
    <lineage>
        <taxon>Eukaryota</taxon>
        <taxon>Sar</taxon>
        <taxon>Stramenopiles</taxon>
        <taxon>Oomycota</taxon>
        <taxon>Peronosporomycetes</taxon>
        <taxon>Pythiales</taxon>
        <taxon>Pythiaceae</taxon>
    </lineage>
</organism>